<reference evidence="6" key="1">
    <citation type="submission" date="2022-10" db="EMBL/GenBank/DDBJ databases">
        <authorList>
            <person name="Chen Y."/>
            <person name="Dougan E. K."/>
            <person name="Chan C."/>
            <person name="Rhodes N."/>
            <person name="Thang M."/>
        </authorList>
    </citation>
    <scope>NUCLEOTIDE SEQUENCE</scope>
</reference>
<dbReference type="GO" id="GO:0005524">
    <property type="term" value="F:ATP binding"/>
    <property type="evidence" value="ECO:0007669"/>
    <property type="project" value="UniProtKB-KW"/>
</dbReference>
<keyword evidence="1" id="KW-0723">Serine/threonine-protein kinase</keyword>
<gene>
    <name evidence="6" type="ORF">C1SCF055_LOCUS44712</name>
</gene>
<dbReference type="InterPro" id="IPR011009">
    <property type="entry name" value="Kinase-like_dom_sf"/>
</dbReference>
<evidence type="ECO:0000256" key="1">
    <source>
        <dbReference type="ARBA" id="ARBA00022527"/>
    </source>
</evidence>
<evidence type="ECO:0000313" key="7">
    <source>
        <dbReference type="EMBL" id="CAL4807597.1"/>
    </source>
</evidence>
<dbReference type="GO" id="GO:0004691">
    <property type="term" value="F:cAMP-dependent protein kinase activity"/>
    <property type="evidence" value="ECO:0007669"/>
    <property type="project" value="TreeGrafter"/>
</dbReference>
<dbReference type="PANTHER" id="PTHR24353:SF37">
    <property type="entry name" value="CAMP-DEPENDENT PROTEIN KINASE CATALYTIC SUBUNIT PRKX"/>
    <property type="match status" value="1"/>
</dbReference>
<dbReference type="Proteomes" id="UP001152797">
    <property type="component" value="Unassembled WGS sequence"/>
</dbReference>
<sequence length="159" mass="18077">MIRREGHGLALDFYCLGCLLQGAPEVDPRYVLLTGKLPHFTGDVNQMCARRAKGEAFEVPKHLSPAASDLCQRLLEADPAERLGTKNSAMEVKEHRWFEQVDFHKVYRKEPQRIFPNFPPIDPQLTPDQNFSSQSAAQRRTALITQILQAQMRGDTMDL</sequence>
<name>A0A9P1GT06_9DINO</name>
<dbReference type="EMBL" id="CAMXCT020006800">
    <property type="protein sequence ID" value="CAL1173660.1"/>
    <property type="molecule type" value="Genomic_DNA"/>
</dbReference>
<evidence type="ECO:0000256" key="3">
    <source>
        <dbReference type="ARBA" id="ARBA00022741"/>
    </source>
</evidence>
<comment type="caution">
    <text evidence="6">The sequence shown here is derived from an EMBL/GenBank/DDBJ whole genome shotgun (WGS) entry which is preliminary data.</text>
</comment>
<keyword evidence="3" id="KW-0547">Nucleotide-binding</keyword>
<evidence type="ECO:0000256" key="4">
    <source>
        <dbReference type="ARBA" id="ARBA00022777"/>
    </source>
</evidence>
<dbReference type="Gene3D" id="1.10.510.10">
    <property type="entry name" value="Transferase(Phosphotransferase) domain 1"/>
    <property type="match status" value="1"/>
</dbReference>
<dbReference type="GO" id="GO:0005952">
    <property type="term" value="C:cAMP-dependent protein kinase complex"/>
    <property type="evidence" value="ECO:0007669"/>
    <property type="project" value="TreeGrafter"/>
</dbReference>
<dbReference type="AlphaFoldDB" id="A0A9P1GT06"/>
<dbReference type="SUPFAM" id="SSF56112">
    <property type="entry name" value="Protein kinase-like (PK-like)"/>
    <property type="match status" value="1"/>
</dbReference>
<dbReference type="OrthoDB" id="413209at2759"/>
<keyword evidence="4 7" id="KW-0418">Kinase</keyword>
<evidence type="ECO:0000313" key="6">
    <source>
        <dbReference type="EMBL" id="CAI4020285.1"/>
    </source>
</evidence>
<keyword evidence="5" id="KW-0067">ATP-binding</keyword>
<dbReference type="PANTHER" id="PTHR24353">
    <property type="entry name" value="CYCLIC NUCLEOTIDE-DEPENDENT PROTEIN KINASE"/>
    <property type="match status" value="1"/>
</dbReference>
<organism evidence="6">
    <name type="scientific">Cladocopium goreaui</name>
    <dbReference type="NCBI Taxonomy" id="2562237"/>
    <lineage>
        <taxon>Eukaryota</taxon>
        <taxon>Sar</taxon>
        <taxon>Alveolata</taxon>
        <taxon>Dinophyceae</taxon>
        <taxon>Suessiales</taxon>
        <taxon>Symbiodiniaceae</taxon>
        <taxon>Cladocopium</taxon>
    </lineage>
</organism>
<evidence type="ECO:0000313" key="8">
    <source>
        <dbReference type="Proteomes" id="UP001152797"/>
    </source>
</evidence>
<protein>
    <submittedName>
        <fullName evidence="7">Protein kinase 2 (PK2)</fullName>
    </submittedName>
</protein>
<dbReference type="EMBL" id="CAMXCT010006800">
    <property type="protein sequence ID" value="CAI4020285.1"/>
    <property type="molecule type" value="Genomic_DNA"/>
</dbReference>
<accession>A0A9P1GT06</accession>
<keyword evidence="2" id="KW-0808">Transferase</keyword>
<evidence type="ECO:0000256" key="2">
    <source>
        <dbReference type="ARBA" id="ARBA00022679"/>
    </source>
</evidence>
<reference evidence="7 8" key="2">
    <citation type="submission" date="2024-05" db="EMBL/GenBank/DDBJ databases">
        <authorList>
            <person name="Chen Y."/>
            <person name="Shah S."/>
            <person name="Dougan E. K."/>
            <person name="Thang M."/>
            <person name="Chan C."/>
        </authorList>
    </citation>
    <scope>NUCLEOTIDE SEQUENCE [LARGE SCALE GENOMIC DNA]</scope>
</reference>
<dbReference type="EMBL" id="CAMXCT030006800">
    <property type="protein sequence ID" value="CAL4807597.1"/>
    <property type="molecule type" value="Genomic_DNA"/>
</dbReference>
<evidence type="ECO:0000256" key="5">
    <source>
        <dbReference type="ARBA" id="ARBA00022840"/>
    </source>
</evidence>
<proteinExistence type="predicted"/>
<keyword evidence="8" id="KW-1185">Reference proteome</keyword>